<dbReference type="Pfam" id="PF00205">
    <property type="entry name" value="TPP_enzyme_M"/>
    <property type="match status" value="1"/>
</dbReference>
<dbReference type="InterPro" id="IPR029035">
    <property type="entry name" value="DHS-like_NAD/FAD-binding_dom"/>
</dbReference>
<comment type="similarity">
    <text evidence="1 3">Belongs to the TPP enzyme family.</text>
</comment>
<dbReference type="PANTHER" id="PTHR18968:SF120">
    <property type="entry name" value="ACETOLACTATE SYNTHASE LARGE SUBUNIT"/>
    <property type="match status" value="1"/>
</dbReference>
<accession>A0ABX8DXU8</accession>
<evidence type="ECO:0000256" key="1">
    <source>
        <dbReference type="ARBA" id="ARBA00007812"/>
    </source>
</evidence>
<dbReference type="InterPro" id="IPR011766">
    <property type="entry name" value="TPP_enzyme_TPP-bd"/>
</dbReference>
<dbReference type="EMBL" id="CP074676">
    <property type="protein sequence ID" value="QVL21125.1"/>
    <property type="molecule type" value="Genomic_DNA"/>
</dbReference>
<dbReference type="CDD" id="cd07035">
    <property type="entry name" value="TPP_PYR_POX_like"/>
    <property type="match status" value="1"/>
</dbReference>
<dbReference type="InterPro" id="IPR045229">
    <property type="entry name" value="TPP_enz"/>
</dbReference>
<dbReference type="PROSITE" id="PS00187">
    <property type="entry name" value="TPP_ENZYMES"/>
    <property type="match status" value="1"/>
</dbReference>
<feature type="domain" description="Thiamine pyrophosphate enzyme TPP-binding" evidence="5">
    <location>
        <begin position="396"/>
        <end position="542"/>
    </location>
</feature>
<evidence type="ECO:0000259" key="6">
    <source>
        <dbReference type="Pfam" id="PF02776"/>
    </source>
</evidence>
<dbReference type="InterPro" id="IPR000399">
    <property type="entry name" value="TPP-bd_CS"/>
</dbReference>
<organism evidence="7 8">
    <name type="scientific">Pseudomonas qingdaonensis</name>
    <dbReference type="NCBI Taxonomy" id="2056231"/>
    <lineage>
        <taxon>Bacteria</taxon>
        <taxon>Pseudomonadati</taxon>
        <taxon>Pseudomonadota</taxon>
        <taxon>Gammaproteobacteria</taxon>
        <taxon>Pseudomonadales</taxon>
        <taxon>Pseudomonadaceae</taxon>
        <taxon>Pseudomonas</taxon>
    </lineage>
</organism>
<feature type="domain" description="Thiamine pyrophosphate enzyme N-terminal TPP-binding" evidence="6">
    <location>
        <begin position="14"/>
        <end position="129"/>
    </location>
</feature>
<dbReference type="Gene3D" id="3.40.50.970">
    <property type="match status" value="2"/>
</dbReference>
<feature type="domain" description="Thiamine pyrophosphate enzyme central" evidence="4">
    <location>
        <begin position="202"/>
        <end position="338"/>
    </location>
</feature>
<keyword evidence="8" id="KW-1185">Reference proteome</keyword>
<gene>
    <name evidence="7" type="ORF">KH389_11305</name>
</gene>
<name>A0ABX8DXU8_9PSED</name>
<dbReference type="PANTHER" id="PTHR18968">
    <property type="entry name" value="THIAMINE PYROPHOSPHATE ENZYMES"/>
    <property type="match status" value="1"/>
</dbReference>
<protein>
    <submittedName>
        <fullName evidence="7">Thiamine pyrophosphate-binding protein</fullName>
    </submittedName>
</protein>
<evidence type="ECO:0000313" key="7">
    <source>
        <dbReference type="EMBL" id="QVL21125.1"/>
    </source>
</evidence>
<evidence type="ECO:0000256" key="3">
    <source>
        <dbReference type="RuleBase" id="RU362132"/>
    </source>
</evidence>
<dbReference type="NCBIfam" id="NF006052">
    <property type="entry name" value="PRK08199.1"/>
    <property type="match status" value="1"/>
</dbReference>
<keyword evidence="2 3" id="KW-0786">Thiamine pyrophosphate</keyword>
<evidence type="ECO:0000256" key="2">
    <source>
        <dbReference type="ARBA" id="ARBA00023052"/>
    </source>
</evidence>
<dbReference type="Proteomes" id="UP000678154">
    <property type="component" value="Chromosome"/>
</dbReference>
<evidence type="ECO:0000259" key="5">
    <source>
        <dbReference type="Pfam" id="PF02775"/>
    </source>
</evidence>
<reference evidence="7 8" key="1">
    <citation type="journal article" date="2016" name="J. Hazard. Mater.">
        <title>A newly isolated Pseudomonas putida S-1 strain for batch-mode-propanethiol degradation and continuous treatment of propanethiol-containing waste gas.</title>
        <authorList>
            <person name="Chen D.Z."/>
            <person name="Sun Y.M."/>
            <person name="Han L.M."/>
            <person name="Chen J."/>
            <person name="Ye J.X."/>
            <person name="Chen J.M."/>
        </authorList>
    </citation>
    <scope>NUCLEOTIDE SEQUENCE [LARGE SCALE GENOMIC DNA]</scope>
    <source>
        <strain evidence="7 8">S-1</strain>
    </source>
</reference>
<dbReference type="InterPro" id="IPR029061">
    <property type="entry name" value="THDP-binding"/>
</dbReference>
<dbReference type="InterPro" id="IPR012001">
    <property type="entry name" value="Thiamin_PyroP_enz_TPP-bd_dom"/>
</dbReference>
<sequence>MENNKMNTDNNGLRTGGQVLVDALRINGVERAFCVPGESYLAVLDALHDARDDIELIVCRQEGGAAYMAEAYGKLTGKPGICFVTRGPGATNASVGVHTAFQDSTPMILFIGQVARDQVEREAFQEIDYRRMFGQMAKWVVEVDDAARLPELLSQAFHRATNGRPGPVVVALPEDMLTDRVAVADAGPARRIEAAAASADLQRLQALLGEAQRPLVVLGGGGWTAAAVADARRFIQAQNLPVAASFRCQDLFDNTLPQYAGDLGLAAGSELVEAVKSSDLLLVIGARLGEMSTGGYALVDIPVPRQALVHIHPGIEELGRVYQPTLAINAGMPTIAAQLAALAPVKPQAFAEWVQRLNRGYRANFECPRSPGAVQMSEVIAWLNQHLAADSIITCGAGNYTGWVHRGYQHQAFRTLLGPTNGSMGYGVPAAIAAKLTAPQRSVVAFAGDGCFLMNGQELATAAHYDARVIVVVVNNGMYGTIRMHQERSYPGRVSGTDLHNPDFAALARAYGLHAETVSATEQFAGAFERCEASGKPALIEVQIDPEALTPRMTLSQIREKALASR</sequence>
<dbReference type="Gene3D" id="3.40.50.1220">
    <property type="entry name" value="TPP-binding domain"/>
    <property type="match status" value="1"/>
</dbReference>
<proteinExistence type="inferred from homology"/>
<dbReference type="SUPFAM" id="SSF52467">
    <property type="entry name" value="DHS-like NAD/FAD-binding domain"/>
    <property type="match status" value="1"/>
</dbReference>
<dbReference type="Pfam" id="PF02775">
    <property type="entry name" value="TPP_enzyme_C"/>
    <property type="match status" value="1"/>
</dbReference>
<dbReference type="CDD" id="cd00568">
    <property type="entry name" value="TPP_enzymes"/>
    <property type="match status" value="1"/>
</dbReference>
<dbReference type="Pfam" id="PF02776">
    <property type="entry name" value="TPP_enzyme_N"/>
    <property type="match status" value="1"/>
</dbReference>
<evidence type="ECO:0000313" key="8">
    <source>
        <dbReference type="Proteomes" id="UP000678154"/>
    </source>
</evidence>
<evidence type="ECO:0000259" key="4">
    <source>
        <dbReference type="Pfam" id="PF00205"/>
    </source>
</evidence>
<dbReference type="InterPro" id="IPR012000">
    <property type="entry name" value="Thiamin_PyroP_enz_cen_dom"/>
</dbReference>
<dbReference type="SUPFAM" id="SSF52518">
    <property type="entry name" value="Thiamin diphosphate-binding fold (THDP-binding)"/>
    <property type="match status" value="2"/>
</dbReference>